<dbReference type="OrthoDB" id="67027at2759"/>
<proteinExistence type="predicted"/>
<dbReference type="Proteomes" id="UP000799444">
    <property type="component" value="Unassembled WGS sequence"/>
</dbReference>
<dbReference type="Gene3D" id="1.10.1520.10">
    <property type="entry name" value="Ribonuclease III domain"/>
    <property type="match status" value="1"/>
</dbReference>
<dbReference type="PROSITE" id="PS50142">
    <property type="entry name" value="RNASE_3_2"/>
    <property type="match status" value="1"/>
</dbReference>
<gene>
    <name evidence="2" type="ORF">EJ04DRAFT_556209</name>
</gene>
<comment type="caution">
    <text evidence="2">The sequence shown here is derived from an EMBL/GenBank/DDBJ whole genome shotgun (WGS) entry which is preliminary data.</text>
</comment>
<dbReference type="GO" id="GO:0006396">
    <property type="term" value="P:RNA processing"/>
    <property type="evidence" value="ECO:0007669"/>
    <property type="project" value="InterPro"/>
</dbReference>
<dbReference type="SUPFAM" id="SSF69065">
    <property type="entry name" value="RNase III domain-like"/>
    <property type="match status" value="1"/>
</dbReference>
<organism evidence="2 3">
    <name type="scientific">Polyplosphaeria fusca</name>
    <dbReference type="NCBI Taxonomy" id="682080"/>
    <lineage>
        <taxon>Eukaryota</taxon>
        <taxon>Fungi</taxon>
        <taxon>Dikarya</taxon>
        <taxon>Ascomycota</taxon>
        <taxon>Pezizomycotina</taxon>
        <taxon>Dothideomycetes</taxon>
        <taxon>Pleosporomycetidae</taxon>
        <taxon>Pleosporales</taxon>
        <taxon>Tetraplosphaeriaceae</taxon>
        <taxon>Polyplosphaeria</taxon>
    </lineage>
</organism>
<evidence type="ECO:0000259" key="1">
    <source>
        <dbReference type="PROSITE" id="PS50142"/>
    </source>
</evidence>
<evidence type="ECO:0000313" key="3">
    <source>
        <dbReference type="Proteomes" id="UP000799444"/>
    </source>
</evidence>
<accession>A0A9P4UWG4</accession>
<feature type="domain" description="RNase III" evidence="1">
    <location>
        <begin position="52"/>
        <end position="137"/>
    </location>
</feature>
<evidence type="ECO:0000313" key="2">
    <source>
        <dbReference type="EMBL" id="KAF2729284.1"/>
    </source>
</evidence>
<dbReference type="InterPro" id="IPR036389">
    <property type="entry name" value="RNase_III_sf"/>
</dbReference>
<dbReference type="GO" id="GO:0004525">
    <property type="term" value="F:ribonuclease III activity"/>
    <property type="evidence" value="ECO:0007669"/>
    <property type="project" value="InterPro"/>
</dbReference>
<dbReference type="Pfam" id="PF14622">
    <property type="entry name" value="Ribonucleas_3_3"/>
    <property type="match status" value="1"/>
</dbReference>
<protein>
    <recommendedName>
        <fullName evidence="1">RNase III domain-containing protein</fullName>
    </recommendedName>
</protein>
<keyword evidence="3" id="KW-1185">Reference proteome</keyword>
<sequence>MTSFPHEISPQILQCEYIIDYIFRNKSHADEALRSLCRADTDVIRVHWNISLAALGKTIMSSLMCKMWWIMNPQRQISDWKMIKKELLSKSALAERGRRLGLVRAMQLVLRDQVDDQDKLLATAIRAIVGAVYVDAGGEEAVDHVLRALGLYNHALLGERE</sequence>
<dbReference type="EMBL" id="ML996250">
    <property type="protein sequence ID" value="KAF2729284.1"/>
    <property type="molecule type" value="Genomic_DNA"/>
</dbReference>
<reference evidence="2" key="1">
    <citation type="journal article" date="2020" name="Stud. Mycol.">
        <title>101 Dothideomycetes genomes: a test case for predicting lifestyles and emergence of pathogens.</title>
        <authorList>
            <person name="Haridas S."/>
            <person name="Albert R."/>
            <person name="Binder M."/>
            <person name="Bloem J."/>
            <person name="Labutti K."/>
            <person name="Salamov A."/>
            <person name="Andreopoulos B."/>
            <person name="Baker S."/>
            <person name="Barry K."/>
            <person name="Bills G."/>
            <person name="Bluhm B."/>
            <person name="Cannon C."/>
            <person name="Castanera R."/>
            <person name="Culley D."/>
            <person name="Daum C."/>
            <person name="Ezra D."/>
            <person name="Gonzalez J."/>
            <person name="Henrissat B."/>
            <person name="Kuo A."/>
            <person name="Liang C."/>
            <person name="Lipzen A."/>
            <person name="Lutzoni F."/>
            <person name="Magnuson J."/>
            <person name="Mondo S."/>
            <person name="Nolan M."/>
            <person name="Ohm R."/>
            <person name="Pangilinan J."/>
            <person name="Park H.-J."/>
            <person name="Ramirez L."/>
            <person name="Alfaro M."/>
            <person name="Sun H."/>
            <person name="Tritt A."/>
            <person name="Yoshinaga Y."/>
            <person name="Zwiers L.-H."/>
            <person name="Turgeon B."/>
            <person name="Goodwin S."/>
            <person name="Spatafora J."/>
            <person name="Crous P."/>
            <person name="Grigoriev I."/>
        </authorList>
    </citation>
    <scope>NUCLEOTIDE SEQUENCE</scope>
    <source>
        <strain evidence="2">CBS 125425</strain>
    </source>
</reference>
<name>A0A9P4UWG4_9PLEO</name>
<dbReference type="InterPro" id="IPR000999">
    <property type="entry name" value="RNase_III_dom"/>
</dbReference>
<dbReference type="AlphaFoldDB" id="A0A9P4UWG4"/>